<feature type="domain" description="Quinolinate phosphoribosyl transferase C-terminal" evidence="11">
    <location>
        <begin position="106"/>
        <end position="270"/>
    </location>
</feature>
<dbReference type="InterPro" id="IPR022412">
    <property type="entry name" value="Quinolinate_PRibosylTrfase_N"/>
</dbReference>
<sequence>MNPVLTRQQLAAFLQEDLGFGDLSAQCLPDTSVSGQMVAKADGVVAGQALPQVVYDLLGQAQYQPLVADGTAVTAGTAIGAVSGASRTILSGERVCLNLMQRMSGIATATALAIRTLADQTIKIVDTRKTMPGLRVFDKYAVTVGGGVNHRLGLDHGIMLKDNHIAAAGGVAQAIAQAKRLAGPMMRIEIETETQAQVQAAVAAGADAIMFDNQTPATIRQWQQLVPPTILTEASGGITLANLADYAGCGVNFISLGYLTNAVQPLDISFVLKGAVKS</sequence>
<dbReference type="Pfam" id="PF02749">
    <property type="entry name" value="QRPTase_N"/>
    <property type="match status" value="1"/>
</dbReference>
<evidence type="ECO:0000256" key="2">
    <source>
        <dbReference type="ARBA" id="ARBA00004893"/>
    </source>
</evidence>
<evidence type="ECO:0000256" key="6">
    <source>
        <dbReference type="ARBA" id="ARBA00022676"/>
    </source>
</evidence>
<comment type="catalytic activity">
    <reaction evidence="9">
        <text>nicotinate beta-D-ribonucleotide + CO2 + diphosphate = quinolinate + 5-phospho-alpha-D-ribose 1-diphosphate + 2 H(+)</text>
        <dbReference type="Rhea" id="RHEA:12733"/>
        <dbReference type="ChEBI" id="CHEBI:15378"/>
        <dbReference type="ChEBI" id="CHEBI:16526"/>
        <dbReference type="ChEBI" id="CHEBI:29959"/>
        <dbReference type="ChEBI" id="CHEBI:33019"/>
        <dbReference type="ChEBI" id="CHEBI:57502"/>
        <dbReference type="ChEBI" id="CHEBI:58017"/>
        <dbReference type="EC" id="2.4.2.19"/>
    </reaction>
</comment>
<evidence type="ECO:0000313" key="14">
    <source>
        <dbReference type="Proteomes" id="UP001597252"/>
    </source>
</evidence>
<keyword evidence="14" id="KW-1185">Reference proteome</keyword>
<proteinExistence type="inferred from homology"/>
<evidence type="ECO:0000256" key="7">
    <source>
        <dbReference type="ARBA" id="ARBA00022679"/>
    </source>
</evidence>
<gene>
    <name evidence="13" type="primary">nadC</name>
    <name evidence="13" type="ORF">ACFQ5J_04415</name>
</gene>
<evidence type="ECO:0000256" key="4">
    <source>
        <dbReference type="ARBA" id="ARBA00011944"/>
    </source>
</evidence>
<dbReference type="SUPFAM" id="SSF51690">
    <property type="entry name" value="Nicotinate/Quinolinate PRTase C-terminal domain-like"/>
    <property type="match status" value="1"/>
</dbReference>
<dbReference type="InterPro" id="IPR027277">
    <property type="entry name" value="NadC/ModD"/>
</dbReference>
<dbReference type="PANTHER" id="PTHR32179">
    <property type="entry name" value="NICOTINATE-NUCLEOTIDE PYROPHOSPHORYLASE [CARBOXYLATING]"/>
    <property type="match status" value="1"/>
</dbReference>
<dbReference type="Proteomes" id="UP001597252">
    <property type="component" value="Unassembled WGS sequence"/>
</dbReference>
<evidence type="ECO:0000313" key="13">
    <source>
        <dbReference type="EMBL" id="MFD1484475.1"/>
    </source>
</evidence>
<comment type="similarity">
    <text evidence="3 10">Belongs to the NadC/ModD family.</text>
</comment>
<evidence type="ECO:0000256" key="10">
    <source>
        <dbReference type="PIRNR" id="PIRNR006250"/>
    </source>
</evidence>
<name>A0ABW4E3M3_9LACO</name>
<evidence type="ECO:0000256" key="3">
    <source>
        <dbReference type="ARBA" id="ARBA00009400"/>
    </source>
</evidence>
<accession>A0ABW4E3M3</accession>
<comment type="pathway">
    <text evidence="2">Cofactor biosynthesis; NAD(+) biosynthesis; nicotinate D-ribonucleotide from quinolinate: step 1/1.</text>
</comment>
<dbReference type="InterPro" id="IPR004393">
    <property type="entry name" value="NadC"/>
</dbReference>
<dbReference type="Gene3D" id="3.20.20.70">
    <property type="entry name" value="Aldolase class I"/>
    <property type="match status" value="1"/>
</dbReference>
<reference evidence="14" key="1">
    <citation type="journal article" date="2019" name="Int. J. Syst. Evol. Microbiol.">
        <title>The Global Catalogue of Microorganisms (GCM) 10K type strain sequencing project: providing services to taxonomists for standard genome sequencing and annotation.</title>
        <authorList>
            <consortium name="The Broad Institute Genomics Platform"/>
            <consortium name="The Broad Institute Genome Sequencing Center for Infectious Disease"/>
            <person name="Wu L."/>
            <person name="Ma J."/>
        </authorList>
    </citation>
    <scope>NUCLEOTIDE SEQUENCE [LARGE SCALE GENOMIC DNA]</scope>
    <source>
        <strain evidence="14">CCM 8903</strain>
    </source>
</reference>
<dbReference type="EMBL" id="JBHTON010000009">
    <property type="protein sequence ID" value="MFD1484475.1"/>
    <property type="molecule type" value="Genomic_DNA"/>
</dbReference>
<evidence type="ECO:0000256" key="9">
    <source>
        <dbReference type="ARBA" id="ARBA00047445"/>
    </source>
</evidence>
<dbReference type="Pfam" id="PF01729">
    <property type="entry name" value="QRPTase_C"/>
    <property type="match status" value="1"/>
</dbReference>
<dbReference type="InterPro" id="IPR036068">
    <property type="entry name" value="Nicotinate_pribotase-like_C"/>
</dbReference>
<dbReference type="InterPro" id="IPR037128">
    <property type="entry name" value="Quinolinate_PRibosylTase_N_sf"/>
</dbReference>
<dbReference type="PIRSF" id="PIRSF006250">
    <property type="entry name" value="NadC_ModD"/>
    <property type="match status" value="1"/>
</dbReference>
<keyword evidence="6 10" id="KW-0328">Glycosyltransferase</keyword>
<dbReference type="InterPro" id="IPR013785">
    <property type="entry name" value="Aldolase_TIM"/>
</dbReference>
<comment type="function">
    <text evidence="1">Involved in the catabolism of quinolinic acid (QA).</text>
</comment>
<dbReference type="NCBIfam" id="TIGR00078">
    <property type="entry name" value="nadC"/>
    <property type="match status" value="1"/>
</dbReference>
<organism evidence="13 14">
    <name type="scientific">Lacticaseibacillus baoqingensis</name>
    <dbReference type="NCBI Taxonomy" id="2486013"/>
    <lineage>
        <taxon>Bacteria</taxon>
        <taxon>Bacillati</taxon>
        <taxon>Bacillota</taxon>
        <taxon>Bacilli</taxon>
        <taxon>Lactobacillales</taxon>
        <taxon>Lactobacillaceae</taxon>
        <taxon>Lacticaseibacillus</taxon>
    </lineage>
</organism>
<evidence type="ECO:0000259" key="11">
    <source>
        <dbReference type="Pfam" id="PF01729"/>
    </source>
</evidence>
<dbReference type="EC" id="2.4.2.19" evidence="4"/>
<dbReference type="InterPro" id="IPR002638">
    <property type="entry name" value="Quinolinate_PRibosylTrfase_C"/>
</dbReference>
<keyword evidence="7 10" id="KW-0808">Transferase</keyword>
<dbReference type="RefSeq" id="WP_125752507.1">
    <property type="nucleotide sequence ID" value="NZ_JBHTON010000009.1"/>
</dbReference>
<dbReference type="GO" id="GO:0004514">
    <property type="term" value="F:nicotinate-nucleotide diphosphorylase (carboxylating) activity"/>
    <property type="evidence" value="ECO:0007669"/>
    <property type="project" value="UniProtKB-EC"/>
</dbReference>
<dbReference type="Gene3D" id="3.90.1170.20">
    <property type="entry name" value="Quinolinate phosphoribosyl transferase, N-terminal domain"/>
    <property type="match status" value="1"/>
</dbReference>
<keyword evidence="5" id="KW-0662">Pyridine nucleotide biosynthesis</keyword>
<dbReference type="SUPFAM" id="SSF54675">
    <property type="entry name" value="Nicotinate/Quinolinate PRTase N-terminal domain-like"/>
    <property type="match status" value="1"/>
</dbReference>
<dbReference type="PANTHER" id="PTHR32179:SF3">
    <property type="entry name" value="NICOTINATE-NUCLEOTIDE PYROPHOSPHORYLASE [CARBOXYLATING]"/>
    <property type="match status" value="1"/>
</dbReference>
<evidence type="ECO:0000259" key="12">
    <source>
        <dbReference type="Pfam" id="PF02749"/>
    </source>
</evidence>
<protein>
    <recommendedName>
        <fullName evidence="4">nicotinate-nucleotide diphosphorylase (carboxylating)</fullName>
        <ecNumber evidence="4">2.4.2.19</ecNumber>
    </recommendedName>
    <alternativeName>
        <fullName evidence="8">Quinolinate phosphoribosyltransferase [decarboxylating]</fullName>
    </alternativeName>
</protein>
<comment type="caution">
    <text evidence="13">The sequence shown here is derived from an EMBL/GenBank/DDBJ whole genome shotgun (WGS) entry which is preliminary data.</text>
</comment>
<evidence type="ECO:0000256" key="5">
    <source>
        <dbReference type="ARBA" id="ARBA00022642"/>
    </source>
</evidence>
<feature type="domain" description="Quinolinate phosphoribosyl transferase N-terminal" evidence="12">
    <location>
        <begin position="25"/>
        <end position="104"/>
    </location>
</feature>
<evidence type="ECO:0000256" key="8">
    <source>
        <dbReference type="ARBA" id="ARBA00033102"/>
    </source>
</evidence>
<dbReference type="CDD" id="cd01572">
    <property type="entry name" value="QPRTase"/>
    <property type="match status" value="1"/>
</dbReference>
<evidence type="ECO:0000256" key="1">
    <source>
        <dbReference type="ARBA" id="ARBA00003237"/>
    </source>
</evidence>